<protein>
    <recommendedName>
        <fullName evidence="3">Adenylosuccinate lyase</fullName>
    </recommendedName>
</protein>
<dbReference type="Proteomes" id="UP000663891">
    <property type="component" value="Unassembled WGS sequence"/>
</dbReference>
<dbReference type="Gene3D" id="1.20.200.10">
    <property type="entry name" value="Fumarase/aspartase (Central domain)"/>
    <property type="match status" value="1"/>
</dbReference>
<dbReference type="EMBL" id="CAJNON010000395">
    <property type="protein sequence ID" value="CAF1239866.1"/>
    <property type="molecule type" value="Genomic_DNA"/>
</dbReference>
<reference evidence="1" key="1">
    <citation type="submission" date="2021-02" db="EMBL/GenBank/DDBJ databases">
        <authorList>
            <person name="Nowell W R."/>
        </authorList>
    </citation>
    <scope>NUCLEOTIDE SEQUENCE</scope>
</reference>
<gene>
    <name evidence="1" type="ORF">VCS650_LOCUS27731</name>
</gene>
<dbReference type="AlphaFoldDB" id="A0A814Z7G1"/>
<evidence type="ECO:0000313" key="2">
    <source>
        <dbReference type="Proteomes" id="UP000663891"/>
    </source>
</evidence>
<evidence type="ECO:0008006" key="3">
    <source>
        <dbReference type="Google" id="ProtNLM"/>
    </source>
</evidence>
<organism evidence="1 2">
    <name type="scientific">Adineta steineri</name>
    <dbReference type="NCBI Taxonomy" id="433720"/>
    <lineage>
        <taxon>Eukaryota</taxon>
        <taxon>Metazoa</taxon>
        <taxon>Spiralia</taxon>
        <taxon>Gnathifera</taxon>
        <taxon>Rotifera</taxon>
        <taxon>Eurotatoria</taxon>
        <taxon>Bdelloidea</taxon>
        <taxon>Adinetida</taxon>
        <taxon>Adinetidae</taxon>
        <taxon>Adineta</taxon>
    </lineage>
</organism>
<name>A0A814Z7G1_9BILA</name>
<accession>A0A814Z7G1</accession>
<sequence>MEGLDNDLVERVKVDPYFAPIVNKLDVLLDAKTFIGRAPEQVYEFISREVEPTLKNFAMAATSNTSKPTELAV</sequence>
<evidence type="ECO:0000313" key="1">
    <source>
        <dbReference type="EMBL" id="CAF1239866.1"/>
    </source>
</evidence>
<proteinExistence type="predicted"/>
<comment type="caution">
    <text evidence="1">The sequence shown here is derived from an EMBL/GenBank/DDBJ whole genome shotgun (WGS) entry which is preliminary data.</text>
</comment>
<dbReference type="OrthoDB" id="406045at2759"/>